<feature type="non-terminal residue" evidence="1">
    <location>
        <position position="1"/>
    </location>
</feature>
<name>A0A383B4W2_9ZZZZ</name>
<dbReference type="SUPFAM" id="SSF49899">
    <property type="entry name" value="Concanavalin A-like lectins/glucanases"/>
    <property type="match status" value="1"/>
</dbReference>
<dbReference type="EMBL" id="UINC01197618">
    <property type="protein sequence ID" value="SVE15196.1"/>
    <property type="molecule type" value="Genomic_DNA"/>
</dbReference>
<protein>
    <recommendedName>
        <fullName evidence="2">LamG-like jellyroll fold domain-containing protein</fullName>
    </recommendedName>
</protein>
<accession>A0A383B4W2</accession>
<gene>
    <name evidence="1" type="ORF">METZ01_LOCUS468050</name>
</gene>
<dbReference type="Pfam" id="PF13385">
    <property type="entry name" value="Laminin_G_3"/>
    <property type="match status" value="1"/>
</dbReference>
<organism evidence="1">
    <name type="scientific">marine metagenome</name>
    <dbReference type="NCBI Taxonomy" id="408172"/>
    <lineage>
        <taxon>unclassified sequences</taxon>
        <taxon>metagenomes</taxon>
        <taxon>ecological metagenomes</taxon>
    </lineage>
</organism>
<feature type="non-terminal residue" evidence="1">
    <location>
        <position position="247"/>
    </location>
</feature>
<sequence length="247" mass="26080">TSAFSVDFWIYLNATGVQLILGNSVSASVATNWRFYTNGGVINFGSAHAHHYAGTTVLSTGAWYHVAFQKESSNNMRMWINGTSDATGSGTMTHNFSTTDYLWIGKSVDVAATSNFYLDEIRICKGGTAKYDTTSTTITVPTGPYGLVVSATGTLISDTQTAPTATTKMSGVILYKDNAGTATLGTDLKIYLSANNGSNWTEVPCYGAVTPLFSTGVKMVRLGEATVTSGTAPVIKAVWANQAASSK</sequence>
<dbReference type="InterPro" id="IPR013320">
    <property type="entry name" value="ConA-like_dom_sf"/>
</dbReference>
<dbReference type="AlphaFoldDB" id="A0A383B4W2"/>
<reference evidence="1" key="1">
    <citation type="submission" date="2018-05" db="EMBL/GenBank/DDBJ databases">
        <authorList>
            <person name="Lanie J.A."/>
            <person name="Ng W.-L."/>
            <person name="Kazmierczak K.M."/>
            <person name="Andrzejewski T.M."/>
            <person name="Davidsen T.M."/>
            <person name="Wayne K.J."/>
            <person name="Tettelin H."/>
            <person name="Glass J.I."/>
            <person name="Rusch D."/>
            <person name="Podicherti R."/>
            <person name="Tsui H.-C.T."/>
            <person name="Winkler M.E."/>
        </authorList>
    </citation>
    <scope>NUCLEOTIDE SEQUENCE</scope>
</reference>
<evidence type="ECO:0000313" key="1">
    <source>
        <dbReference type="EMBL" id="SVE15196.1"/>
    </source>
</evidence>
<proteinExistence type="predicted"/>
<dbReference type="Gene3D" id="2.60.120.200">
    <property type="match status" value="1"/>
</dbReference>
<evidence type="ECO:0008006" key="2">
    <source>
        <dbReference type="Google" id="ProtNLM"/>
    </source>
</evidence>